<dbReference type="Gene3D" id="2.40.170.20">
    <property type="entry name" value="TonB-dependent receptor, beta-barrel domain"/>
    <property type="match status" value="2"/>
</dbReference>
<keyword evidence="10" id="KW-0998">Cell outer membrane</keyword>
<evidence type="ECO:0000256" key="11">
    <source>
        <dbReference type="RuleBase" id="RU003357"/>
    </source>
</evidence>
<dbReference type="EMBL" id="JFZA02000023">
    <property type="protein sequence ID" value="KFG89817.1"/>
    <property type="molecule type" value="Genomic_DNA"/>
</dbReference>
<proteinExistence type="inferred from homology"/>
<dbReference type="SUPFAM" id="SSF56935">
    <property type="entry name" value="Porins"/>
    <property type="match status" value="1"/>
</dbReference>
<gene>
    <name evidence="15" type="ORF">BV98_002628</name>
</gene>
<evidence type="ECO:0000256" key="8">
    <source>
        <dbReference type="ARBA" id="ARBA00023077"/>
    </source>
</evidence>
<keyword evidence="6" id="KW-0408">Iron</keyword>
<name>A0A086P8U9_SPHHM</name>
<evidence type="ECO:0000256" key="12">
    <source>
        <dbReference type="SAM" id="SignalP"/>
    </source>
</evidence>
<dbReference type="GO" id="GO:0009279">
    <property type="term" value="C:cell outer membrane"/>
    <property type="evidence" value="ECO:0007669"/>
    <property type="project" value="UniProtKB-SubCell"/>
</dbReference>
<dbReference type="PATRIC" id="fig|1219045.3.peg.2661"/>
<feature type="signal peptide" evidence="12">
    <location>
        <begin position="1"/>
        <end position="38"/>
    </location>
</feature>
<keyword evidence="2" id="KW-0813">Transport</keyword>
<comment type="subcellular location">
    <subcellularLocation>
        <location evidence="1">Cell outer membrane</location>
        <topology evidence="1">Multi-pass membrane protein</topology>
    </subcellularLocation>
</comment>
<keyword evidence="3" id="KW-1134">Transmembrane beta strand</keyword>
<accession>A0A086P8U9</accession>
<organism evidence="15 16">
    <name type="scientific">Sphingobium herbicidovorans (strain ATCC 700291 / DSM 11019 / CCUG 56400 / KCTC 2939 / LMG 18315 / NBRC 16415 / MH)</name>
    <name type="common">Sphingomonas herbicidovorans</name>
    <dbReference type="NCBI Taxonomy" id="1219045"/>
    <lineage>
        <taxon>Bacteria</taxon>
        <taxon>Pseudomonadati</taxon>
        <taxon>Pseudomonadota</taxon>
        <taxon>Alphaproteobacteria</taxon>
        <taxon>Sphingomonadales</taxon>
        <taxon>Sphingomonadaceae</taxon>
        <taxon>Sphingobium</taxon>
    </lineage>
</organism>
<evidence type="ECO:0000256" key="1">
    <source>
        <dbReference type="ARBA" id="ARBA00004571"/>
    </source>
</evidence>
<protein>
    <submittedName>
        <fullName evidence="15">TonB-dependent receptor</fullName>
    </submittedName>
</protein>
<dbReference type="InterPro" id="IPR012910">
    <property type="entry name" value="Plug_dom"/>
</dbReference>
<keyword evidence="5" id="KW-0812">Transmembrane</keyword>
<dbReference type="InterPro" id="IPR036942">
    <property type="entry name" value="Beta-barrel_TonB_sf"/>
</dbReference>
<evidence type="ECO:0000256" key="9">
    <source>
        <dbReference type="ARBA" id="ARBA00023136"/>
    </source>
</evidence>
<dbReference type="eggNOG" id="COG4774">
    <property type="taxonomic scope" value="Bacteria"/>
</dbReference>
<sequence>MNYVERAASPRRRGLVARLLFGAALPAIAIAFAMPAHAAEDGASADSADAAATDADKDIILVVGERLETNLMKIPMAIQDIPAERLQDLKINSVKDLNLVAPSFTVSRSYQGTPQYSIRGIGFNAINMSASPTVTLYQDDIAYPYPFTQLGPVFDLGGAQVLKGPQGTVFGRNTTAGVINLTSNQPTEEYTGSLAIDVGNYETFNLEGFLSGRVSPWLKARLAFRTEQSMKGWQRSESRPEDRLGEVHNTGARLILAADPSPGLDITLTLSGWKNESDTRAMQAIGLTPGADQKYGNGAAALSTNDTLREFVGAPCPADDTECYNGGYDFELEEYVYPKDHIREWDNRTADWSPAHKTSYRHAAVRGYDPDSFIYNHPFFQDVVPGRADGIGNSEALPGKLNENTSFWSTSLDIGYDISDGLRLISLSNFQKLSRDSLQDVSGAPYEVLIQNPKGSIQSWSQELQLKGDTGPVKWSVGGYYGKDKIEENIRSNIFNNSNSQAVRRYFSNGANVAEGLPGYDEYIEQVSDDDRAGAFRSLRDVGQFDVETKSLLANAEWAVTDTLTLSGGARYTWDRLEFRGCTKDVNGNALLGAHSGVLYLIERAYGKAAIPDAPAKPNECLTMYQDGTRIDDEKGEVPHFERGEVHNIQKESNFSWRAALSWRPVPELMAYASASRGYKSGVNPLNTANSEKQDAPVKQEELTAYEAGARLDIDRFRLGVGGFYYDYRDKQLSGYYKDPVFTTLAALVNVPKSKAWGIEGDLSVEPVRGITLFGNALYLKTKILETDPTAVNELGRLASYNGSGFGVPKWALSGGASFNTSLGEALGLRATVNYRWQSKTIGMRSTQFAYEEFGEKIPEQSSPKEHYYDIKAYGLLNANITLFDGDDNDWEFSIWGRNLNQTDYAIGVKSNATTIFRIPGDPRTFGATFRVNF</sequence>
<feature type="chain" id="PRO_5001813036" evidence="12">
    <location>
        <begin position="39"/>
        <end position="934"/>
    </location>
</feature>
<comment type="caution">
    <text evidence="15">The sequence shown here is derived from an EMBL/GenBank/DDBJ whole genome shotgun (WGS) entry which is preliminary data.</text>
</comment>
<dbReference type="GO" id="GO:0006826">
    <property type="term" value="P:iron ion transport"/>
    <property type="evidence" value="ECO:0007669"/>
    <property type="project" value="UniProtKB-KW"/>
</dbReference>
<evidence type="ECO:0000259" key="14">
    <source>
        <dbReference type="Pfam" id="PF07715"/>
    </source>
</evidence>
<keyword evidence="9 11" id="KW-0472">Membrane</keyword>
<dbReference type="Proteomes" id="UP000024284">
    <property type="component" value="Unassembled WGS sequence"/>
</dbReference>
<dbReference type="AlphaFoldDB" id="A0A086P8U9"/>
<keyword evidence="16" id="KW-1185">Reference proteome</keyword>
<evidence type="ECO:0000256" key="4">
    <source>
        <dbReference type="ARBA" id="ARBA00022496"/>
    </source>
</evidence>
<keyword evidence="7" id="KW-0406">Ion transport</keyword>
<evidence type="ECO:0000256" key="6">
    <source>
        <dbReference type="ARBA" id="ARBA00023004"/>
    </source>
</evidence>
<evidence type="ECO:0000259" key="13">
    <source>
        <dbReference type="Pfam" id="PF00593"/>
    </source>
</evidence>
<dbReference type="InterPro" id="IPR000531">
    <property type="entry name" value="Beta-barrel_TonB"/>
</dbReference>
<dbReference type="Pfam" id="PF07715">
    <property type="entry name" value="Plug"/>
    <property type="match status" value="1"/>
</dbReference>
<keyword evidence="15" id="KW-0675">Receptor</keyword>
<reference evidence="15" key="1">
    <citation type="submission" date="2014-08" db="EMBL/GenBank/DDBJ databases">
        <title>Draft genome sequences of Sphingobium herbicidovorans.</title>
        <authorList>
            <person name="Gan H.M."/>
            <person name="Gan H.Y."/>
            <person name="Savka M.A."/>
        </authorList>
    </citation>
    <scope>NUCLEOTIDE SEQUENCE [LARGE SCALE GENOMIC DNA]</scope>
    <source>
        <strain evidence="15">NBRC 16415</strain>
    </source>
</reference>
<keyword evidence="12" id="KW-0732">Signal</keyword>
<dbReference type="PANTHER" id="PTHR32552">
    <property type="entry name" value="FERRICHROME IRON RECEPTOR-RELATED"/>
    <property type="match status" value="1"/>
</dbReference>
<feature type="domain" description="TonB-dependent receptor plug" evidence="14">
    <location>
        <begin position="71"/>
        <end position="178"/>
    </location>
</feature>
<evidence type="ECO:0000256" key="5">
    <source>
        <dbReference type="ARBA" id="ARBA00022692"/>
    </source>
</evidence>
<dbReference type="STRING" id="76947.GCA_002080435_00125"/>
<evidence type="ECO:0000313" key="15">
    <source>
        <dbReference type="EMBL" id="KFG89817.1"/>
    </source>
</evidence>
<evidence type="ECO:0000256" key="10">
    <source>
        <dbReference type="ARBA" id="ARBA00023237"/>
    </source>
</evidence>
<dbReference type="Pfam" id="PF00593">
    <property type="entry name" value="TonB_dep_Rec_b-barrel"/>
    <property type="match status" value="1"/>
</dbReference>
<feature type="domain" description="TonB-dependent receptor-like beta-barrel" evidence="13">
    <location>
        <begin position="362"/>
        <end position="900"/>
    </location>
</feature>
<comment type="similarity">
    <text evidence="11">Belongs to the TonB-dependent receptor family.</text>
</comment>
<dbReference type="RefSeq" id="WP_037466737.1">
    <property type="nucleotide sequence ID" value="NZ_BCZD01000008.1"/>
</dbReference>
<dbReference type="PANTHER" id="PTHR32552:SF81">
    <property type="entry name" value="TONB-DEPENDENT OUTER MEMBRANE RECEPTOR"/>
    <property type="match status" value="1"/>
</dbReference>
<keyword evidence="4" id="KW-0410">Iron transport</keyword>
<evidence type="ECO:0000313" key="16">
    <source>
        <dbReference type="Proteomes" id="UP000024284"/>
    </source>
</evidence>
<evidence type="ECO:0000256" key="7">
    <source>
        <dbReference type="ARBA" id="ARBA00023065"/>
    </source>
</evidence>
<evidence type="ECO:0000256" key="3">
    <source>
        <dbReference type="ARBA" id="ARBA00022452"/>
    </source>
</evidence>
<keyword evidence="8 11" id="KW-0798">TonB box</keyword>
<evidence type="ECO:0000256" key="2">
    <source>
        <dbReference type="ARBA" id="ARBA00022448"/>
    </source>
</evidence>
<dbReference type="InterPro" id="IPR039426">
    <property type="entry name" value="TonB-dep_rcpt-like"/>
</dbReference>